<sequence length="493" mass="51697">MELIGLLTAKPVEKAPATIGADSEAVGFHIDGGYAALASGKQPIAENADGEVEQPLSDQADSAEADADEDATALLSTLVQADPENVRAPSTHLPFTFTPPAQPETVANTGTAEPGTTRVEFAQNTSLPARMDFGAAIAQRNLAQQDNTGAQVQDSPVPATAEIDFATAEISAKAKSAVELEQTVAAQAAPRTAPAFINQPVTAGAQKNVQPRTDLAGDSPDEDSALIEGTTDVETLISDRPVRAEQTVPTSSPKPALVPQSAANSPTTNIGPNASQQESLTEAIDMAFNDSMPQDDGTNPVQQAPSAPLTSVEARVETPNPLPFQPVSAASPATEMRAATTSLPQANTPIAFDNRFADRIAQEVAMISKTDRGISLQVTPERLGTINIEIMQGANGDTVRMTAEDADVRQIIAQAQSRIEQEMRQAGQKLSSFEVAGGDVSDSAAQQQFGDQREAGSLNDNRPSELGYVVEADEQTDQRQPPIPGDTAQVRYA</sequence>
<feature type="domain" description="Flagellar hook-length control protein-like C-terminal" evidence="2">
    <location>
        <begin position="363"/>
        <end position="438"/>
    </location>
</feature>
<dbReference type="EMBL" id="CP136594">
    <property type="protein sequence ID" value="WOE74770.1"/>
    <property type="molecule type" value="Genomic_DNA"/>
</dbReference>
<accession>A0AA97F960</accession>
<evidence type="ECO:0000259" key="2">
    <source>
        <dbReference type="Pfam" id="PF02120"/>
    </source>
</evidence>
<dbReference type="Proteomes" id="UP001302429">
    <property type="component" value="Chromosome"/>
</dbReference>
<keyword evidence="3" id="KW-0282">Flagellum</keyword>
<feature type="region of interest" description="Disordered" evidence="1">
    <location>
        <begin position="289"/>
        <end position="342"/>
    </location>
</feature>
<feature type="region of interest" description="Disordered" evidence="1">
    <location>
        <begin position="437"/>
        <end position="493"/>
    </location>
</feature>
<keyword evidence="4" id="KW-1185">Reference proteome</keyword>
<evidence type="ECO:0000313" key="3">
    <source>
        <dbReference type="EMBL" id="WOE74770.1"/>
    </source>
</evidence>
<evidence type="ECO:0000256" key="1">
    <source>
        <dbReference type="SAM" id="MobiDB-lite"/>
    </source>
</evidence>
<dbReference type="InterPro" id="IPR021136">
    <property type="entry name" value="Flagellar_hook_control-like_C"/>
</dbReference>
<gene>
    <name evidence="3" type="ORF">RB602_13110</name>
</gene>
<proteinExistence type="predicted"/>
<feature type="region of interest" description="Disordered" evidence="1">
    <location>
        <begin position="46"/>
        <end position="68"/>
    </location>
</feature>
<feature type="compositionally biased region" description="Polar residues" evidence="1">
    <location>
        <begin position="296"/>
        <end position="309"/>
    </location>
</feature>
<dbReference type="RefSeq" id="WP_317081091.1">
    <property type="nucleotide sequence ID" value="NZ_CP136594.1"/>
</dbReference>
<dbReference type="AlphaFoldDB" id="A0AA97F960"/>
<dbReference type="CDD" id="cd17470">
    <property type="entry name" value="T3SS_Flik_C"/>
    <property type="match status" value="1"/>
</dbReference>
<evidence type="ECO:0000313" key="4">
    <source>
        <dbReference type="Proteomes" id="UP001302429"/>
    </source>
</evidence>
<feature type="region of interest" description="Disordered" evidence="1">
    <location>
        <begin position="201"/>
        <end position="274"/>
    </location>
</feature>
<dbReference type="KEGG" id="acoa:RB602_13110"/>
<keyword evidence="3" id="KW-0966">Cell projection</keyword>
<feature type="compositionally biased region" description="Polar residues" evidence="1">
    <location>
        <begin position="261"/>
        <end position="274"/>
    </location>
</feature>
<feature type="compositionally biased region" description="Polar residues" evidence="1">
    <location>
        <begin position="201"/>
        <end position="211"/>
    </location>
</feature>
<dbReference type="InterPro" id="IPR038610">
    <property type="entry name" value="FliK-like_C_sf"/>
</dbReference>
<dbReference type="Gene3D" id="3.30.750.140">
    <property type="match status" value="1"/>
</dbReference>
<organism evidence="3 4">
    <name type="scientific">Alterisphingorhabdus coralli</name>
    <dbReference type="NCBI Taxonomy" id="3071408"/>
    <lineage>
        <taxon>Bacteria</taxon>
        <taxon>Pseudomonadati</taxon>
        <taxon>Pseudomonadota</taxon>
        <taxon>Alphaproteobacteria</taxon>
        <taxon>Sphingomonadales</taxon>
        <taxon>Sphingomonadaceae</taxon>
        <taxon>Alterisphingorhabdus (ex Yan et al. 2024)</taxon>
    </lineage>
</organism>
<name>A0AA97F960_9SPHN</name>
<keyword evidence="3" id="KW-0969">Cilium</keyword>
<protein>
    <submittedName>
        <fullName evidence="3">Flagellar hook-length control protein FliK</fullName>
    </submittedName>
</protein>
<dbReference type="Pfam" id="PF02120">
    <property type="entry name" value="Flg_hook"/>
    <property type="match status" value="1"/>
</dbReference>
<reference evidence="3 4" key="1">
    <citation type="submission" date="2023-10" db="EMBL/GenBank/DDBJ databases">
        <title>Complete genome sequence of a Sphingomonadaceae bacterium.</title>
        <authorList>
            <person name="Yan C."/>
        </authorList>
    </citation>
    <scope>NUCLEOTIDE SEQUENCE [LARGE SCALE GENOMIC DNA]</scope>
    <source>
        <strain evidence="3 4">SCSIO 66989</strain>
    </source>
</reference>